<sequence>MAEGRSHGPTTLSRADLVLVCMPLLFLGGYAVGALTFDTWTGATASASVACVPPLLEGLFVNPPTDG</sequence>
<comment type="caution">
    <text evidence="2">The sequence shown here is derived from an EMBL/GenBank/DDBJ whole genome shotgun (WGS) entry which is preliminary data.</text>
</comment>
<organism evidence="2 3">
    <name type="scientific">Halorubrum halodurans</name>
    <dbReference type="NCBI Taxonomy" id="1383851"/>
    <lineage>
        <taxon>Archaea</taxon>
        <taxon>Methanobacteriati</taxon>
        <taxon>Methanobacteriota</taxon>
        <taxon>Stenosarchaea group</taxon>
        <taxon>Halobacteria</taxon>
        <taxon>Halobacteriales</taxon>
        <taxon>Haloferacaceae</taxon>
        <taxon>Halorubrum</taxon>
    </lineage>
</organism>
<protein>
    <submittedName>
        <fullName evidence="2">Uncharacterized protein</fullName>
    </submittedName>
</protein>
<dbReference type="Proteomes" id="UP000216308">
    <property type="component" value="Unassembled WGS sequence"/>
</dbReference>
<evidence type="ECO:0000256" key="1">
    <source>
        <dbReference type="SAM" id="Phobius"/>
    </source>
</evidence>
<gene>
    <name evidence="2" type="ORF">DJ70_12155</name>
</gene>
<feature type="transmembrane region" description="Helical" evidence="1">
    <location>
        <begin position="17"/>
        <end position="37"/>
    </location>
</feature>
<accession>A0A256IFP4</accession>
<dbReference type="AlphaFoldDB" id="A0A256IFP4"/>
<evidence type="ECO:0000313" key="2">
    <source>
        <dbReference type="EMBL" id="OYR55349.1"/>
    </source>
</evidence>
<keyword evidence="1" id="KW-1133">Transmembrane helix</keyword>
<evidence type="ECO:0000313" key="3">
    <source>
        <dbReference type="Proteomes" id="UP000216308"/>
    </source>
</evidence>
<keyword evidence="1" id="KW-0812">Transmembrane</keyword>
<keyword evidence="3" id="KW-1185">Reference proteome</keyword>
<dbReference type="InterPro" id="IPR058328">
    <property type="entry name" value="DUF8015"/>
</dbReference>
<name>A0A256IFP4_9EURY</name>
<dbReference type="EMBL" id="NHPJ01000104">
    <property type="protein sequence ID" value="OYR55349.1"/>
    <property type="molecule type" value="Genomic_DNA"/>
</dbReference>
<proteinExistence type="predicted"/>
<dbReference type="OrthoDB" id="328650at2157"/>
<dbReference type="Pfam" id="PF26047">
    <property type="entry name" value="DUF8015"/>
    <property type="match status" value="1"/>
</dbReference>
<reference evidence="2 3" key="1">
    <citation type="journal article" date="2014" name="Front. Microbiol.">
        <title>Population and genomic analysis of the genus Halorubrum.</title>
        <authorList>
            <person name="Fullmer M.S."/>
            <person name="Soucy S.M."/>
            <person name="Swithers K.S."/>
            <person name="Makkay A.M."/>
            <person name="Wheeler R."/>
            <person name="Ventosa A."/>
            <person name="Gogarten J.P."/>
            <person name="Papke R.T."/>
        </authorList>
    </citation>
    <scope>NUCLEOTIDE SEQUENCE [LARGE SCALE GENOMIC DNA]</scope>
    <source>
        <strain evidence="2 3">Cb34</strain>
    </source>
</reference>
<dbReference type="RefSeq" id="WP_094533393.1">
    <property type="nucleotide sequence ID" value="NZ_NHPJ01000104.1"/>
</dbReference>
<keyword evidence="1" id="KW-0472">Membrane</keyword>